<dbReference type="GO" id="GO:0003676">
    <property type="term" value="F:nucleic acid binding"/>
    <property type="evidence" value="ECO:0007669"/>
    <property type="project" value="InterPro"/>
</dbReference>
<dbReference type="AlphaFoldDB" id="A0A7H4LKZ7"/>
<dbReference type="GO" id="GO:0004523">
    <property type="term" value="F:RNA-DNA hybrid ribonuclease activity"/>
    <property type="evidence" value="ECO:0007669"/>
    <property type="project" value="InterPro"/>
</dbReference>
<dbReference type="CDD" id="cd09279">
    <property type="entry name" value="RNase_HI_like"/>
    <property type="match status" value="1"/>
</dbReference>
<dbReference type="Pfam" id="PF13456">
    <property type="entry name" value="RVT_3"/>
    <property type="match status" value="1"/>
</dbReference>
<dbReference type="SUPFAM" id="SSF53098">
    <property type="entry name" value="Ribonuclease H-like"/>
    <property type="match status" value="1"/>
</dbReference>
<reference evidence="3 4" key="1">
    <citation type="submission" date="2018-05" db="EMBL/GenBank/DDBJ databases">
        <authorList>
            <person name="Thind KAUR A."/>
        </authorList>
    </citation>
    <scope>NUCLEOTIDE SEQUENCE [LARGE SCALE GENOMIC DNA]</scope>
</reference>
<dbReference type="Gene3D" id="3.30.420.10">
    <property type="entry name" value="Ribonuclease H-like superfamily/Ribonuclease H"/>
    <property type="match status" value="1"/>
</dbReference>
<dbReference type="InterPro" id="IPR002156">
    <property type="entry name" value="RNaseH_domain"/>
</dbReference>
<dbReference type="PROSITE" id="PS50879">
    <property type="entry name" value="RNASE_H_1"/>
    <property type="match status" value="1"/>
</dbReference>
<dbReference type="InterPro" id="IPR012337">
    <property type="entry name" value="RNaseH-like_sf"/>
</dbReference>
<gene>
    <name evidence="3" type="ORF">CAMPLR22A2D_LOCUS3900</name>
</gene>
<feature type="domain" description="RNase H type-1" evidence="2">
    <location>
        <begin position="98"/>
        <end position="231"/>
    </location>
</feature>
<sequence length="314" mass="35054">MPQKLLLALLVASRKLCHYFQGHPIKLVSTYPLERVLRSPNAAGRVAEWNIELQAFQLEFSTTRVAKGAALADFVAEWTDGPGPEAGEDRSLSPGSEAPDGWVMYFDGAFARQGAGAGAVLLSPTQDKLYYAVQLCFQRGEKVSNNIAEYEGLIVGLKAAAALGVNRLTIKGDSQLLVNFSNKVYEPKDEHMEAYLAEVRKMEKQFLGLELQHVPRSTNKEADEITKRASRRQPQEPGALRLQVLHRLRRGFPHHQPREPPPVVRPQEHACSWRSSPRKGAGPRSSGHTWRKEYCQRRRRTLSAGHSQSGGWIS</sequence>
<evidence type="ECO:0000313" key="4">
    <source>
        <dbReference type="Proteomes" id="UP000280104"/>
    </source>
</evidence>
<dbReference type="InterPro" id="IPR036397">
    <property type="entry name" value="RNaseH_sf"/>
</dbReference>
<dbReference type="EMBL" id="LS480641">
    <property type="protein sequence ID" value="SPT19285.1"/>
    <property type="molecule type" value="Genomic_DNA"/>
</dbReference>
<evidence type="ECO:0000256" key="1">
    <source>
        <dbReference type="SAM" id="MobiDB-lite"/>
    </source>
</evidence>
<dbReference type="PANTHER" id="PTHR48475">
    <property type="entry name" value="RIBONUCLEASE H"/>
    <property type="match status" value="1"/>
</dbReference>
<name>A0A7H4LKZ7_WHEAT</name>
<evidence type="ECO:0000313" key="3">
    <source>
        <dbReference type="EMBL" id="SPT19285.1"/>
    </source>
</evidence>
<feature type="region of interest" description="Disordered" evidence="1">
    <location>
        <begin position="217"/>
        <end position="238"/>
    </location>
</feature>
<evidence type="ECO:0000259" key="2">
    <source>
        <dbReference type="PROSITE" id="PS50879"/>
    </source>
</evidence>
<protein>
    <recommendedName>
        <fullName evidence="2">RNase H type-1 domain-containing protein</fullName>
    </recommendedName>
</protein>
<accession>A0A7H4LKZ7</accession>
<proteinExistence type="predicted"/>
<organism evidence="3 4">
    <name type="scientific">Triticum aestivum</name>
    <name type="common">Wheat</name>
    <dbReference type="NCBI Taxonomy" id="4565"/>
    <lineage>
        <taxon>Eukaryota</taxon>
        <taxon>Viridiplantae</taxon>
        <taxon>Streptophyta</taxon>
        <taxon>Embryophyta</taxon>
        <taxon>Tracheophyta</taxon>
        <taxon>Spermatophyta</taxon>
        <taxon>Magnoliopsida</taxon>
        <taxon>Liliopsida</taxon>
        <taxon>Poales</taxon>
        <taxon>Poaceae</taxon>
        <taxon>BOP clade</taxon>
        <taxon>Pooideae</taxon>
        <taxon>Triticodae</taxon>
        <taxon>Triticeae</taxon>
        <taxon>Triticinae</taxon>
        <taxon>Triticum</taxon>
    </lineage>
</organism>
<feature type="region of interest" description="Disordered" evidence="1">
    <location>
        <begin position="252"/>
        <end position="291"/>
    </location>
</feature>
<feature type="compositionally biased region" description="Basic and acidic residues" evidence="1">
    <location>
        <begin position="218"/>
        <end position="227"/>
    </location>
</feature>
<dbReference type="PANTHER" id="PTHR48475:SF1">
    <property type="entry name" value="RNASE H TYPE-1 DOMAIN-CONTAINING PROTEIN"/>
    <property type="match status" value="1"/>
</dbReference>
<dbReference type="Proteomes" id="UP000280104">
    <property type="component" value="Chromosome II"/>
</dbReference>